<keyword evidence="3" id="KW-1185">Reference proteome</keyword>
<evidence type="ECO:0008006" key="4">
    <source>
        <dbReference type="Google" id="ProtNLM"/>
    </source>
</evidence>
<reference evidence="2" key="1">
    <citation type="submission" date="2013-08" db="EMBL/GenBank/DDBJ databases">
        <title>Gene expansion shapes genome architecture in the human pathogen Lichtheimia corymbifera: an evolutionary genomics analysis in the ancient terrestrial Mucorales (Mucoromycotina).</title>
        <authorList>
            <person name="Schwartze V.U."/>
            <person name="Winter S."/>
            <person name="Shelest E."/>
            <person name="Marcet-Houben M."/>
            <person name="Horn F."/>
            <person name="Wehner S."/>
            <person name="Hoffmann K."/>
            <person name="Riege K."/>
            <person name="Sammeth M."/>
            <person name="Nowrousian M."/>
            <person name="Valiante V."/>
            <person name="Linde J."/>
            <person name="Jacobsen I.D."/>
            <person name="Marz M."/>
            <person name="Brakhage A.A."/>
            <person name="Gabaldon T."/>
            <person name="Bocker S."/>
            <person name="Voigt K."/>
        </authorList>
    </citation>
    <scope>NUCLEOTIDE SEQUENCE [LARGE SCALE GENOMIC DNA]</scope>
    <source>
        <strain evidence="2">FSU 9682</strain>
    </source>
</reference>
<dbReference type="Proteomes" id="UP000027586">
    <property type="component" value="Unassembled WGS sequence"/>
</dbReference>
<dbReference type="AlphaFoldDB" id="A0A068SBG3"/>
<feature type="signal peptide" evidence="1">
    <location>
        <begin position="1"/>
        <end position="22"/>
    </location>
</feature>
<organism evidence="2 3">
    <name type="scientific">Lichtheimia corymbifera JMRC:FSU:9682</name>
    <dbReference type="NCBI Taxonomy" id="1263082"/>
    <lineage>
        <taxon>Eukaryota</taxon>
        <taxon>Fungi</taxon>
        <taxon>Fungi incertae sedis</taxon>
        <taxon>Mucoromycota</taxon>
        <taxon>Mucoromycotina</taxon>
        <taxon>Mucoromycetes</taxon>
        <taxon>Mucorales</taxon>
        <taxon>Lichtheimiaceae</taxon>
        <taxon>Lichtheimia</taxon>
    </lineage>
</organism>
<gene>
    <name evidence="2" type="ORF">LCOR_09419.1</name>
</gene>
<evidence type="ECO:0000256" key="1">
    <source>
        <dbReference type="SAM" id="SignalP"/>
    </source>
</evidence>
<dbReference type="VEuPathDB" id="FungiDB:LCOR_09419.1"/>
<feature type="chain" id="PRO_5001655709" description="Fibronectin type-III domain-containing protein" evidence="1">
    <location>
        <begin position="23"/>
        <end position="267"/>
    </location>
</feature>
<sequence length="267" mass="29137">MVSSPIFAIIPFLAFLLHIASAAWEVAVGCESPCNDTTKDAIIPGTRLNLRSTGIPDNVQYYTVFLEWGLPDTYRDNMQILAIEQPVAADRTASINVPIPPNAPAGDYYFLKLTSDHDYSVKTFVGPLSIGKRAPVYVPPRQENFTVQLGCYATKCHDNNTIYIGETVMAKWTKPSEGSPNTKRFQFHICWGLEELVQDLWGGCLSLSSGIKVTGDSSIDLAPSGVNVTFQERLAPGSSYYFKVSYFDGSERGPSASVGPFTIASSS</sequence>
<keyword evidence="1" id="KW-0732">Signal</keyword>
<evidence type="ECO:0000313" key="2">
    <source>
        <dbReference type="EMBL" id="CDH58561.1"/>
    </source>
</evidence>
<dbReference type="OrthoDB" id="2236885at2759"/>
<comment type="caution">
    <text evidence="2">The sequence shown here is derived from an EMBL/GenBank/DDBJ whole genome shotgun (WGS) entry which is preliminary data.</text>
</comment>
<name>A0A068SBG3_9FUNG</name>
<proteinExistence type="predicted"/>
<protein>
    <recommendedName>
        <fullName evidence="4">Fibronectin type-III domain-containing protein</fullName>
    </recommendedName>
</protein>
<dbReference type="EMBL" id="CBTN010000058">
    <property type="protein sequence ID" value="CDH58561.1"/>
    <property type="molecule type" value="Genomic_DNA"/>
</dbReference>
<evidence type="ECO:0000313" key="3">
    <source>
        <dbReference type="Proteomes" id="UP000027586"/>
    </source>
</evidence>
<accession>A0A068SBG3</accession>